<evidence type="ECO:0000256" key="1">
    <source>
        <dbReference type="ARBA" id="ARBA00004141"/>
    </source>
</evidence>
<organism evidence="9 10">
    <name type="scientific">Rhypophila decipiens</name>
    <dbReference type="NCBI Taxonomy" id="261697"/>
    <lineage>
        <taxon>Eukaryota</taxon>
        <taxon>Fungi</taxon>
        <taxon>Dikarya</taxon>
        <taxon>Ascomycota</taxon>
        <taxon>Pezizomycotina</taxon>
        <taxon>Sordariomycetes</taxon>
        <taxon>Sordariomycetidae</taxon>
        <taxon>Sordariales</taxon>
        <taxon>Naviculisporaceae</taxon>
        <taxon>Rhypophila</taxon>
    </lineage>
</organism>
<feature type="domain" description="Rhodopsin" evidence="8">
    <location>
        <begin position="39"/>
        <end position="277"/>
    </location>
</feature>
<feature type="transmembrane region" description="Helical" evidence="7">
    <location>
        <begin position="55"/>
        <end position="78"/>
    </location>
</feature>
<evidence type="ECO:0000256" key="2">
    <source>
        <dbReference type="ARBA" id="ARBA00022692"/>
    </source>
</evidence>
<comment type="similarity">
    <text evidence="5">Belongs to the SAT4 family.</text>
</comment>
<feature type="compositionally biased region" description="Basic and acidic residues" evidence="6">
    <location>
        <begin position="360"/>
        <end position="372"/>
    </location>
</feature>
<evidence type="ECO:0000256" key="4">
    <source>
        <dbReference type="ARBA" id="ARBA00023136"/>
    </source>
</evidence>
<reference evidence="9" key="2">
    <citation type="submission" date="2023-05" db="EMBL/GenBank/DDBJ databases">
        <authorList>
            <consortium name="Lawrence Berkeley National Laboratory"/>
            <person name="Steindorff A."/>
            <person name="Hensen N."/>
            <person name="Bonometti L."/>
            <person name="Westerberg I."/>
            <person name="Brannstrom I.O."/>
            <person name="Guillou S."/>
            <person name="Cros-Aarteil S."/>
            <person name="Calhoun S."/>
            <person name="Haridas S."/>
            <person name="Kuo A."/>
            <person name="Mondo S."/>
            <person name="Pangilinan J."/>
            <person name="Riley R."/>
            <person name="Labutti K."/>
            <person name="Andreopoulos B."/>
            <person name="Lipzen A."/>
            <person name="Chen C."/>
            <person name="Yanf M."/>
            <person name="Daum C."/>
            <person name="Ng V."/>
            <person name="Clum A."/>
            <person name="Ohm R."/>
            <person name="Martin F."/>
            <person name="Silar P."/>
            <person name="Natvig D."/>
            <person name="Lalanne C."/>
            <person name="Gautier V."/>
            <person name="Ament-Velasquez S.L."/>
            <person name="Kruys A."/>
            <person name="Hutchinson M.I."/>
            <person name="Powell A.J."/>
            <person name="Barry K."/>
            <person name="Miller A.N."/>
            <person name="Grigoriev I.V."/>
            <person name="Debuchy R."/>
            <person name="Gladieux P."/>
            <person name="Thoren M.H."/>
            <person name="Johannesson H."/>
        </authorList>
    </citation>
    <scope>NUCLEOTIDE SEQUENCE</scope>
    <source>
        <strain evidence="9">PSN293</strain>
    </source>
</reference>
<feature type="transmembrane region" description="Helical" evidence="7">
    <location>
        <begin position="180"/>
        <end position="200"/>
    </location>
</feature>
<dbReference type="PANTHER" id="PTHR33048">
    <property type="entry name" value="PTH11-LIKE INTEGRAL MEMBRANE PROTEIN (AFU_ORTHOLOGUE AFUA_5G11245)"/>
    <property type="match status" value="1"/>
</dbReference>
<dbReference type="GO" id="GO:0016020">
    <property type="term" value="C:membrane"/>
    <property type="evidence" value="ECO:0007669"/>
    <property type="project" value="UniProtKB-SubCell"/>
</dbReference>
<accession>A0AAN7B9Y6</accession>
<dbReference type="PANTHER" id="PTHR33048:SF123">
    <property type="entry name" value="INTEGRAL MEMBRANE PROTEIN"/>
    <property type="match status" value="1"/>
</dbReference>
<comment type="subcellular location">
    <subcellularLocation>
        <location evidence="1">Membrane</location>
        <topology evidence="1">Multi-pass membrane protein</topology>
    </subcellularLocation>
</comment>
<evidence type="ECO:0000256" key="3">
    <source>
        <dbReference type="ARBA" id="ARBA00022989"/>
    </source>
</evidence>
<evidence type="ECO:0000313" key="10">
    <source>
        <dbReference type="Proteomes" id="UP001301769"/>
    </source>
</evidence>
<keyword evidence="3 7" id="KW-1133">Transmembrane helix</keyword>
<evidence type="ECO:0000256" key="7">
    <source>
        <dbReference type="SAM" id="Phobius"/>
    </source>
</evidence>
<feature type="transmembrane region" description="Helical" evidence="7">
    <location>
        <begin position="212"/>
        <end position="232"/>
    </location>
</feature>
<keyword evidence="2 7" id="KW-0812">Transmembrane</keyword>
<evidence type="ECO:0000259" key="8">
    <source>
        <dbReference type="Pfam" id="PF20684"/>
    </source>
</evidence>
<dbReference type="InterPro" id="IPR049326">
    <property type="entry name" value="Rhodopsin_dom_fungi"/>
</dbReference>
<evidence type="ECO:0000313" key="9">
    <source>
        <dbReference type="EMBL" id="KAK4215497.1"/>
    </source>
</evidence>
<dbReference type="Proteomes" id="UP001301769">
    <property type="component" value="Unassembled WGS sequence"/>
</dbReference>
<evidence type="ECO:0000256" key="5">
    <source>
        <dbReference type="ARBA" id="ARBA00038359"/>
    </source>
</evidence>
<dbReference type="Pfam" id="PF20684">
    <property type="entry name" value="Fung_rhodopsin"/>
    <property type="match status" value="1"/>
</dbReference>
<dbReference type="AlphaFoldDB" id="A0AAN7B9Y6"/>
<feature type="transmembrane region" description="Helical" evidence="7">
    <location>
        <begin position="22"/>
        <end position="43"/>
    </location>
</feature>
<name>A0AAN7B9Y6_9PEZI</name>
<evidence type="ECO:0000256" key="6">
    <source>
        <dbReference type="SAM" id="MobiDB-lite"/>
    </source>
</evidence>
<keyword evidence="10" id="KW-1185">Reference proteome</keyword>
<sequence>MSTSNSAPVSADRLNETRAPQALVAIVLCPTLALICVGLRLYTRTFLLKKVFWEDYTIVVAMVISIMMSVFMVLAFTTGSGRHIEAVSRDQMVFQSKISPGVHINYVATHMFLKLSIALHYTRVSVMPFEKRLCYALVALVLSGYTAVLIVQFIRCIPFYAIWTPNVPGAKCLDTTASFLAVQAHTLAMDFIILLVPLVILRHLNIPWRQKVVLVIVLGFGGMACVVSVIRLQYLRLSATSPDRTWDSYFSAVYGVIEPNVGIVCACIVTLRPLFRRWKWLQSGEIESSHVELPGQPRMRHGIHGSGQILTTHDDDEDGQRTRHSFNLATESKKDLMLTSSMTVEKDDAAESTAAGSRSSEGRHEMDIKSAV</sequence>
<protein>
    <recommendedName>
        <fullName evidence="8">Rhodopsin domain-containing protein</fullName>
    </recommendedName>
</protein>
<gene>
    <name evidence="9" type="ORF">QBC37DRAFT_458737</name>
</gene>
<reference evidence="9" key="1">
    <citation type="journal article" date="2023" name="Mol. Phylogenet. Evol.">
        <title>Genome-scale phylogeny and comparative genomics of the fungal order Sordariales.</title>
        <authorList>
            <person name="Hensen N."/>
            <person name="Bonometti L."/>
            <person name="Westerberg I."/>
            <person name="Brannstrom I.O."/>
            <person name="Guillou S."/>
            <person name="Cros-Aarteil S."/>
            <person name="Calhoun S."/>
            <person name="Haridas S."/>
            <person name="Kuo A."/>
            <person name="Mondo S."/>
            <person name="Pangilinan J."/>
            <person name="Riley R."/>
            <person name="LaButti K."/>
            <person name="Andreopoulos B."/>
            <person name="Lipzen A."/>
            <person name="Chen C."/>
            <person name="Yan M."/>
            <person name="Daum C."/>
            <person name="Ng V."/>
            <person name="Clum A."/>
            <person name="Steindorff A."/>
            <person name="Ohm R.A."/>
            <person name="Martin F."/>
            <person name="Silar P."/>
            <person name="Natvig D.O."/>
            <person name="Lalanne C."/>
            <person name="Gautier V."/>
            <person name="Ament-Velasquez S.L."/>
            <person name="Kruys A."/>
            <person name="Hutchinson M.I."/>
            <person name="Powell A.J."/>
            <person name="Barry K."/>
            <person name="Miller A.N."/>
            <person name="Grigoriev I.V."/>
            <person name="Debuchy R."/>
            <person name="Gladieux P."/>
            <person name="Hiltunen Thoren M."/>
            <person name="Johannesson H."/>
        </authorList>
    </citation>
    <scope>NUCLEOTIDE SEQUENCE</scope>
    <source>
        <strain evidence="9">PSN293</strain>
    </source>
</reference>
<proteinExistence type="inferred from homology"/>
<comment type="caution">
    <text evidence="9">The sequence shown here is derived from an EMBL/GenBank/DDBJ whole genome shotgun (WGS) entry which is preliminary data.</text>
</comment>
<dbReference type="InterPro" id="IPR052337">
    <property type="entry name" value="SAT4-like"/>
</dbReference>
<keyword evidence="4 7" id="KW-0472">Membrane</keyword>
<feature type="transmembrane region" description="Helical" evidence="7">
    <location>
        <begin position="133"/>
        <end position="160"/>
    </location>
</feature>
<feature type="transmembrane region" description="Helical" evidence="7">
    <location>
        <begin position="252"/>
        <end position="271"/>
    </location>
</feature>
<dbReference type="EMBL" id="MU858079">
    <property type="protein sequence ID" value="KAK4215497.1"/>
    <property type="molecule type" value="Genomic_DNA"/>
</dbReference>
<feature type="region of interest" description="Disordered" evidence="6">
    <location>
        <begin position="343"/>
        <end position="372"/>
    </location>
</feature>